<accession>A0A8S1WG89</accession>
<protein>
    <submittedName>
        <fullName evidence="1">Uncharacterized protein</fullName>
    </submittedName>
</protein>
<reference evidence="1" key="1">
    <citation type="submission" date="2021-01" db="EMBL/GenBank/DDBJ databases">
        <authorList>
            <consortium name="Genoscope - CEA"/>
            <person name="William W."/>
        </authorList>
    </citation>
    <scope>NUCLEOTIDE SEQUENCE</scope>
</reference>
<gene>
    <name evidence="1" type="ORF">POCTA_138.1.T0890149</name>
</gene>
<keyword evidence="2" id="KW-1185">Reference proteome</keyword>
<proteinExistence type="predicted"/>
<sequence>MRPKIQLDPETTISSFQDAKQSNLHKSMILQFKNIIPIGKCIQRPDNQ</sequence>
<evidence type="ECO:0000313" key="2">
    <source>
        <dbReference type="Proteomes" id="UP000683925"/>
    </source>
</evidence>
<name>A0A8S1WG89_PAROT</name>
<dbReference type="Proteomes" id="UP000683925">
    <property type="component" value="Unassembled WGS sequence"/>
</dbReference>
<organism evidence="1 2">
    <name type="scientific">Paramecium octaurelia</name>
    <dbReference type="NCBI Taxonomy" id="43137"/>
    <lineage>
        <taxon>Eukaryota</taxon>
        <taxon>Sar</taxon>
        <taxon>Alveolata</taxon>
        <taxon>Ciliophora</taxon>
        <taxon>Intramacronucleata</taxon>
        <taxon>Oligohymenophorea</taxon>
        <taxon>Peniculida</taxon>
        <taxon>Parameciidae</taxon>
        <taxon>Paramecium</taxon>
    </lineage>
</organism>
<dbReference type="AlphaFoldDB" id="A0A8S1WG89"/>
<comment type="caution">
    <text evidence="1">The sequence shown here is derived from an EMBL/GenBank/DDBJ whole genome shotgun (WGS) entry which is preliminary data.</text>
</comment>
<evidence type="ECO:0000313" key="1">
    <source>
        <dbReference type="EMBL" id="CAD8187179.1"/>
    </source>
</evidence>
<dbReference type="EMBL" id="CAJJDP010000088">
    <property type="protein sequence ID" value="CAD8187179.1"/>
    <property type="molecule type" value="Genomic_DNA"/>
</dbReference>